<keyword evidence="3" id="KW-1185">Reference proteome</keyword>
<accession>A0A543ITS0</accession>
<dbReference type="SMART" id="SM00849">
    <property type="entry name" value="Lactamase_B"/>
    <property type="match status" value="1"/>
</dbReference>
<name>A0A543ITS0_9ACTN</name>
<evidence type="ECO:0000313" key="2">
    <source>
        <dbReference type="EMBL" id="TQM73976.1"/>
    </source>
</evidence>
<reference evidence="2 3" key="1">
    <citation type="submission" date="2019-06" db="EMBL/GenBank/DDBJ databases">
        <title>Sequencing the genomes of 1000 actinobacteria strains.</title>
        <authorList>
            <person name="Klenk H.-P."/>
        </authorList>
    </citation>
    <scope>NUCLEOTIDE SEQUENCE [LARGE SCALE GENOMIC DNA]</scope>
    <source>
        <strain evidence="2 3">DSM 43186</strain>
    </source>
</reference>
<dbReference type="PANTHER" id="PTHR43546:SF3">
    <property type="entry name" value="UPF0173 METAL-DEPENDENT HYDROLASE MJ1163"/>
    <property type="match status" value="1"/>
</dbReference>
<dbReference type="AlphaFoldDB" id="A0A543ITS0"/>
<dbReference type="InterPro" id="IPR036866">
    <property type="entry name" value="RibonucZ/Hydroxyglut_hydro"/>
</dbReference>
<dbReference type="Gene3D" id="3.60.15.10">
    <property type="entry name" value="Ribonuclease Z/Hydroxyacylglutathione hydrolase-like"/>
    <property type="match status" value="1"/>
</dbReference>
<protein>
    <submittedName>
        <fullName evidence="2">L-ascorbate metabolism protein UlaG (Beta-lactamase superfamily)</fullName>
    </submittedName>
</protein>
<proteinExistence type="predicted"/>
<dbReference type="PANTHER" id="PTHR43546">
    <property type="entry name" value="UPF0173 METAL-DEPENDENT HYDROLASE MJ1163-RELATED"/>
    <property type="match status" value="1"/>
</dbReference>
<evidence type="ECO:0000313" key="3">
    <source>
        <dbReference type="Proteomes" id="UP000319213"/>
    </source>
</evidence>
<gene>
    <name evidence="2" type="ORF">FHX40_0635</name>
</gene>
<dbReference type="Pfam" id="PF13483">
    <property type="entry name" value="Lactamase_B_3"/>
    <property type="match status" value="1"/>
</dbReference>
<dbReference type="RefSeq" id="WP_142258213.1">
    <property type="nucleotide sequence ID" value="NZ_BMPV01000008.1"/>
</dbReference>
<dbReference type="OrthoDB" id="3190691at2"/>
<dbReference type="InterPro" id="IPR001279">
    <property type="entry name" value="Metallo-B-lactamas"/>
</dbReference>
<feature type="domain" description="Metallo-beta-lactamase" evidence="1">
    <location>
        <begin position="7"/>
        <end position="174"/>
    </location>
</feature>
<dbReference type="SUPFAM" id="SSF56281">
    <property type="entry name" value="Metallo-hydrolase/oxidoreductase"/>
    <property type="match status" value="1"/>
</dbReference>
<comment type="caution">
    <text evidence="2">The sequence shown here is derived from an EMBL/GenBank/DDBJ whole genome shotgun (WGS) entry which is preliminary data.</text>
</comment>
<dbReference type="InterPro" id="IPR050114">
    <property type="entry name" value="UPF0173_UPF0282_UlaG_hydrolase"/>
</dbReference>
<dbReference type="Proteomes" id="UP000319213">
    <property type="component" value="Unassembled WGS sequence"/>
</dbReference>
<evidence type="ECO:0000259" key="1">
    <source>
        <dbReference type="SMART" id="SM00849"/>
    </source>
</evidence>
<dbReference type="EMBL" id="VFPQ01000001">
    <property type="protein sequence ID" value="TQM73976.1"/>
    <property type="molecule type" value="Genomic_DNA"/>
</dbReference>
<organism evidence="2 3">
    <name type="scientific">Thermopolyspora flexuosa</name>
    <dbReference type="NCBI Taxonomy" id="103836"/>
    <lineage>
        <taxon>Bacteria</taxon>
        <taxon>Bacillati</taxon>
        <taxon>Actinomycetota</taxon>
        <taxon>Actinomycetes</taxon>
        <taxon>Streptosporangiales</taxon>
        <taxon>Streptosporangiaceae</taxon>
        <taxon>Thermopolyspora</taxon>
    </lineage>
</organism>
<sequence length="214" mass="23563">MKLTKYGHACVRLEKDGHTLVIDPGKFSGAGVLDGADTVLITHEHFDHLDEQALREAAAKNVALEIYGPEAVISRLGDIAVLTRAVRDGDRFRSNGFDIAVAGEWHAVNHPDQPVVQNVGFLVADEIFYPGDALTVPDFEVPTLLLPTNAPWVKLREWVEYLRTVRPGRAYSTHDGLLNEVGLKLIDNWLGMEADRHKAEIRRLAPGESVTLGG</sequence>